<evidence type="ECO:0000256" key="2">
    <source>
        <dbReference type="SAM" id="SignalP"/>
    </source>
</evidence>
<feature type="chain" id="PRO_5020620274" description="MARVEL domain-containing protein" evidence="2">
    <location>
        <begin position="17"/>
        <end position="203"/>
    </location>
</feature>
<dbReference type="AlphaFoldDB" id="A0A4S8LRS5"/>
<reference evidence="3 4" key="1">
    <citation type="journal article" date="2019" name="Nat. Ecol. Evol.">
        <title>Megaphylogeny resolves global patterns of mushroom evolution.</title>
        <authorList>
            <person name="Varga T."/>
            <person name="Krizsan K."/>
            <person name="Foldi C."/>
            <person name="Dima B."/>
            <person name="Sanchez-Garcia M."/>
            <person name="Sanchez-Ramirez S."/>
            <person name="Szollosi G.J."/>
            <person name="Szarkandi J.G."/>
            <person name="Papp V."/>
            <person name="Albert L."/>
            <person name="Andreopoulos W."/>
            <person name="Angelini C."/>
            <person name="Antonin V."/>
            <person name="Barry K.W."/>
            <person name="Bougher N.L."/>
            <person name="Buchanan P."/>
            <person name="Buyck B."/>
            <person name="Bense V."/>
            <person name="Catcheside P."/>
            <person name="Chovatia M."/>
            <person name="Cooper J."/>
            <person name="Damon W."/>
            <person name="Desjardin D."/>
            <person name="Finy P."/>
            <person name="Geml J."/>
            <person name="Haridas S."/>
            <person name="Hughes K."/>
            <person name="Justo A."/>
            <person name="Karasinski D."/>
            <person name="Kautmanova I."/>
            <person name="Kiss B."/>
            <person name="Kocsube S."/>
            <person name="Kotiranta H."/>
            <person name="LaButti K.M."/>
            <person name="Lechner B.E."/>
            <person name="Liimatainen K."/>
            <person name="Lipzen A."/>
            <person name="Lukacs Z."/>
            <person name="Mihaltcheva S."/>
            <person name="Morgado L.N."/>
            <person name="Niskanen T."/>
            <person name="Noordeloos M.E."/>
            <person name="Ohm R.A."/>
            <person name="Ortiz-Santana B."/>
            <person name="Ovrebo C."/>
            <person name="Racz N."/>
            <person name="Riley R."/>
            <person name="Savchenko A."/>
            <person name="Shiryaev A."/>
            <person name="Soop K."/>
            <person name="Spirin V."/>
            <person name="Szebenyi C."/>
            <person name="Tomsovsky M."/>
            <person name="Tulloss R.E."/>
            <person name="Uehling J."/>
            <person name="Grigoriev I.V."/>
            <person name="Vagvolgyi C."/>
            <person name="Papp T."/>
            <person name="Martin F.M."/>
            <person name="Miettinen O."/>
            <person name="Hibbett D.S."/>
            <person name="Nagy L.G."/>
        </authorList>
    </citation>
    <scope>NUCLEOTIDE SEQUENCE [LARGE SCALE GENOMIC DNA]</scope>
    <source>
        <strain evidence="3 4">CBS 962.96</strain>
    </source>
</reference>
<dbReference type="OrthoDB" id="3364107at2759"/>
<dbReference type="Proteomes" id="UP000297245">
    <property type="component" value="Unassembled WGS sequence"/>
</dbReference>
<organism evidence="3 4">
    <name type="scientific">Dendrothele bispora (strain CBS 962.96)</name>
    <dbReference type="NCBI Taxonomy" id="1314807"/>
    <lineage>
        <taxon>Eukaryota</taxon>
        <taxon>Fungi</taxon>
        <taxon>Dikarya</taxon>
        <taxon>Basidiomycota</taxon>
        <taxon>Agaricomycotina</taxon>
        <taxon>Agaricomycetes</taxon>
        <taxon>Agaricomycetidae</taxon>
        <taxon>Agaricales</taxon>
        <taxon>Agaricales incertae sedis</taxon>
        <taxon>Dendrothele</taxon>
    </lineage>
</organism>
<sequence length="203" mass="21916">MAVALILCSLVVLGLSAHLTSKTEQVFHPTVSATLDPDSLGIATASAAFEGLGIATAAITIATVPLMVGMELTRKGAFTSMVVVELTWLGILWVLWLVTGARTIRLFDAFFSSGCHGLHNDKLTFCRETQAIAAFGFLSSGIILMFYWIFLFAASITAASHGNSQVWFSSVHDMNVYDSKDSVLMSEQTHNTGTMQSHHTQQV</sequence>
<name>A0A4S8LRS5_DENBC</name>
<keyword evidence="1" id="KW-1133">Transmembrane helix</keyword>
<feature type="transmembrane region" description="Helical" evidence="1">
    <location>
        <begin position="41"/>
        <end position="64"/>
    </location>
</feature>
<dbReference type="EMBL" id="ML179292">
    <property type="protein sequence ID" value="THU91971.1"/>
    <property type="molecule type" value="Genomic_DNA"/>
</dbReference>
<evidence type="ECO:0000313" key="3">
    <source>
        <dbReference type="EMBL" id="THU91971.1"/>
    </source>
</evidence>
<feature type="signal peptide" evidence="2">
    <location>
        <begin position="1"/>
        <end position="16"/>
    </location>
</feature>
<keyword evidence="2" id="KW-0732">Signal</keyword>
<gene>
    <name evidence="3" type="ORF">K435DRAFT_840752</name>
</gene>
<keyword evidence="1" id="KW-0812">Transmembrane</keyword>
<feature type="transmembrane region" description="Helical" evidence="1">
    <location>
        <begin position="131"/>
        <end position="154"/>
    </location>
</feature>
<keyword evidence="1" id="KW-0472">Membrane</keyword>
<feature type="transmembrane region" description="Helical" evidence="1">
    <location>
        <begin position="76"/>
        <end position="98"/>
    </location>
</feature>
<proteinExistence type="predicted"/>
<evidence type="ECO:0000313" key="4">
    <source>
        <dbReference type="Proteomes" id="UP000297245"/>
    </source>
</evidence>
<evidence type="ECO:0008006" key="5">
    <source>
        <dbReference type="Google" id="ProtNLM"/>
    </source>
</evidence>
<keyword evidence="4" id="KW-1185">Reference proteome</keyword>
<accession>A0A4S8LRS5</accession>
<protein>
    <recommendedName>
        <fullName evidence="5">MARVEL domain-containing protein</fullName>
    </recommendedName>
</protein>
<evidence type="ECO:0000256" key="1">
    <source>
        <dbReference type="SAM" id="Phobius"/>
    </source>
</evidence>